<organism evidence="6 7">
    <name type="scientific">Butyricicoccus pullicaecorum</name>
    <dbReference type="NCBI Taxonomy" id="501571"/>
    <lineage>
        <taxon>Bacteria</taxon>
        <taxon>Bacillati</taxon>
        <taxon>Bacillota</taxon>
        <taxon>Clostridia</taxon>
        <taxon>Eubacteriales</taxon>
        <taxon>Butyricicoccaceae</taxon>
        <taxon>Butyricicoccus</taxon>
    </lineage>
</organism>
<dbReference type="RefSeq" id="WP_087371393.1">
    <property type="nucleotide sequence ID" value="NZ_NFKK01000004.1"/>
</dbReference>
<feature type="region of interest" description="Disordered" evidence="4">
    <location>
        <begin position="539"/>
        <end position="562"/>
    </location>
</feature>
<dbReference type="Pfam" id="PF16326">
    <property type="entry name" value="ABC_tran_CTD"/>
    <property type="match status" value="1"/>
</dbReference>
<sequence>MADITIQNLTKYYGDRLILSGLNFDIQPGEKVAILGPNGAGKTTLLHIIAGRLPYDDGHVSIGAGRTVGVIDQMPVYDPAATVEDVLRTAFARAHEVRAAMDELEAQMEQHPDNDSLLHRYGALQQKLDALGGYDHDFEVDKVCNGLEIPRAQRTQLFSQLSGGEKTRVNLARIILEQTDILLLDEPTNHLDLDAVRWLGDYLETYTGTVVTVSHDRYFLDQCCDRIIEIHDTTCEFYAGSYSYYAEERERRYEQRMAEHENQMAELKRLETTARKMHEHGTEKLAKRAASIEKRIARMKVTDRPKKDKKMSVSFGDPNYETEDVLKVRGITKSYDGRRILQDVTFNVHNGERVAILGDNGAGKTTLLRIILGDETADEGVIKKGQGLRPAYLPQQVHFANEGRNLIDTLIYDKNVTMQTARNRLGAFRFSGEDQLKIVRTLSGGEKSRLRLCELMYDPLNMLVLDEPTNHLDLMSREWIEEAVEAFTGTLLFVSHDRYFVSRFATRIIYLENGTYTDFTGNYEAFLAYRERQKAEQAASTVVETPKKAEKQEKPKPKGGTKNIAKKVAVLEREISQLEERMSALENEMAACGADAGKLMELMHQRDDAEAQLMDKMAQWEELAAQIE</sequence>
<feature type="domain" description="ABC transporter" evidence="5">
    <location>
        <begin position="4"/>
        <end position="257"/>
    </location>
</feature>
<dbReference type="SMART" id="SM00382">
    <property type="entry name" value="AAA"/>
    <property type="match status" value="2"/>
</dbReference>
<dbReference type="PANTHER" id="PTHR42855:SF2">
    <property type="entry name" value="DRUG RESISTANCE ABC TRANSPORTER,ATP-BINDING PROTEIN"/>
    <property type="match status" value="1"/>
</dbReference>
<dbReference type="InterPro" id="IPR003593">
    <property type="entry name" value="AAA+_ATPase"/>
</dbReference>
<dbReference type="CDD" id="cd03221">
    <property type="entry name" value="ABCF_EF-3"/>
    <property type="match status" value="2"/>
</dbReference>
<gene>
    <name evidence="6" type="ORF">B5F17_04820</name>
</gene>
<feature type="coiled-coil region" evidence="3">
    <location>
        <begin position="250"/>
        <end position="277"/>
    </location>
</feature>
<dbReference type="GO" id="GO:0003677">
    <property type="term" value="F:DNA binding"/>
    <property type="evidence" value="ECO:0007669"/>
    <property type="project" value="InterPro"/>
</dbReference>
<dbReference type="InterPro" id="IPR037118">
    <property type="entry name" value="Val-tRNA_synth_C_sf"/>
</dbReference>
<evidence type="ECO:0000256" key="4">
    <source>
        <dbReference type="SAM" id="MobiDB-lite"/>
    </source>
</evidence>
<keyword evidence="3" id="KW-0175">Coiled coil</keyword>
<name>A0A1Y4LCU7_9FIRM</name>
<evidence type="ECO:0000259" key="5">
    <source>
        <dbReference type="PROSITE" id="PS50893"/>
    </source>
</evidence>
<evidence type="ECO:0000313" key="6">
    <source>
        <dbReference type="EMBL" id="OUP53329.1"/>
    </source>
</evidence>
<dbReference type="Pfam" id="PF00005">
    <property type="entry name" value="ABC_tran"/>
    <property type="match status" value="2"/>
</dbReference>
<dbReference type="InterPro" id="IPR032524">
    <property type="entry name" value="ABC_tran_C"/>
</dbReference>
<dbReference type="AlphaFoldDB" id="A0A1Y4LCU7"/>
<dbReference type="EMBL" id="NFKK01000004">
    <property type="protein sequence ID" value="OUP53329.1"/>
    <property type="molecule type" value="Genomic_DNA"/>
</dbReference>
<dbReference type="InterPro" id="IPR027417">
    <property type="entry name" value="P-loop_NTPase"/>
</dbReference>
<dbReference type="InterPro" id="IPR017871">
    <property type="entry name" value="ABC_transporter-like_CS"/>
</dbReference>
<dbReference type="PROSITE" id="PS50893">
    <property type="entry name" value="ABC_TRANSPORTER_2"/>
    <property type="match status" value="2"/>
</dbReference>
<evidence type="ECO:0000256" key="3">
    <source>
        <dbReference type="SAM" id="Coils"/>
    </source>
</evidence>
<comment type="caution">
    <text evidence="6">The sequence shown here is derived from an EMBL/GenBank/DDBJ whole genome shotgun (WGS) entry which is preliminary data.</text>
</comment>
<proteinExistence type="predicted"/>
<dbReference type="Gene3D" id="1.10.287.380">
    <property type="entry name" value="Valyl-tRNA synthetase, C-terminal domain"/>
    <property type="match status" value="1"/>
</dbReference>
<dbReference type="FunFam" id="3.40.50.300:FF:000011">
    <property type="entry name" value="Putative ABC transporter ATP-binding component"/>
    <property type="match status" value="1"/>
</dbReference>
<feature type="domain" description="ABC transporter" evidence="5">
    <location>
        <begin position="326"/>
        <end position="538"/>
    </location>
</feature>
<accession>A0A1Y4LCU7</accession>
<reference evidence="7" key="1">
    <citation type="submission" date="2017-04" db="EMBL/GenBank/DDBJ databases">
        <title>Function of individual gut microbiota members based on whole genome sequencing of pure cultures obtained from chicken caecum.</title>
        <authorList>
            <person name="Medvecky M."/>
            <person name="Cejkova D."/>
            <person name="Polansky O."/>
            <person name="Karasova D."/>
            <person name="Kubasova T."/>
            <person name="Cizek A."/>
            <person name="Rychlik I."/>
        </authorList>
    </citation>
    <scope>NUCLEOTIDE SEQUENCE [LARGE SCALE GENOMIC DNA]</scope>
    <source>
        <strain evidence="7">An180</strain>
    </source>
</reference>
<evidence type="ECO:0000313" key="7">
    <source>
        <dbReference type="Proteomes" id="UP000195897"/>
    </source>
</evidence>
<dbReference type="SUPFAM" id="SSF52540">
    <property type="entry name" value="P-loop containing nucleoside triphosphate hydrolases"/>
    <property type="match status" value="2"/>
</dbReference>
<dbReference type="PROSITE" id="PS00211">
    <property type="entry name" value="ABC_TRANSPORTER_1"/>
    <property type="match status" value="2"/>
</dbReference>
<keyword evidence="2 6" id="KW-0067">ATP-binding</keyword>
<protein>
    <submittedName>
        <fullName evidence="6">ABC transporter ATP-binding protein</fullName>
    </submittedName>
</protein>
<dbReference type="PANTHER" id="PTHR42855">
    <property type="entry name" value="ABC TRANSPORTER ATP-BINDING SUBUNIT"/>
    <property type="match status" value="1"/>
</dbReference>
<dbReference type="Gene3D" id="3.40.50.300">
    <property type="entry name" value="P-loop containing nucleotide triphosphate hydrolases"/>
    <property type="match status" value="2"/>
</dbReference>
<dbReference type="Proteomes" id="UP000195897">
    <property type="component" value="Unassembled WGS sequence"/>
</dbReference>
<dbReference type="InterPro" id="IPR051309">
    <property type="entry name" value="ABCF_ATPase"/>
</dbReference>
<dbReference type="InterPro" id="IPR032781">
    <property type="entry name" value="ABC_tran_Xtn"/>
</dbReference>
<dbReference type="GO" id="GO:0016887">
    <property type="term" value="F:ATP hydrolysis activity"/>
    <property type="evidence" value="ECO:0007669"/>
    <property type="project" value="InterPro"/>
</dbReference>
<keyword evidence="1" id="KW-0547">Nucleotide-binding</keyword>
<dbReference type="InterPro" id="IPR003439">
    <property type="entry name" value="ABC_transporter-like_ATP-bd"/>
</dbReference>
<dbReference type="Pfam" id="PF12848">
    <property type="entry name" value="ABC_tran_Xtn"/>
    <property type="match status" value="1"/>
</dbReference>
<evidence type="ECO:0000256" key="2">
    <source>
        <dbReference type="ARBA" id="ARBA00022840"/>
    </source>
</evidence>
<dbReference type="GO" id="GO:0005524">
    <property type="term" value="F:ATP binding"/>
    <property type="evidence" value="ECO:0007669"/>
    <property type="project" value="UniProtKB-KW"/>
</dbReference>
<feature type="compositionally biased region" description="Basic and acidic residues" evidence="4">
    <location>
        <begin position="545"/>
        <end position="556"/>
    </location>
</feature>
<evidence type="ECO:0000256" key="1">
    <source>
        <dbReference type="ARBA" id="ARBA00022741"/>
    </source>
</evidence>